<keyword evidence="2" id="KW-1185">Reference proteome</keyword>
<dbReference type="eggNOG" id="COG4283">
    <property type="taxonomic scope" value="Bacteria"/>
</dbReference>
<organism evidence="1 2">
    <name type="scientific">Atlantibacter hermannii NBRC 105704</name>
    <dbReference type="NCBI Taxonomy" id="1115512"/>
    <lineage>
        <taxon>Bacteria</taxon>
        <taxon>Pseudomonadati</taxon>
        <taxon>Pseudomonadota</taxon>
        <taxon>Gammaproteobacteria</taxon>
        <taxon>Enterobacterales</taxon>
        <taxon>Enterobacteriaceae</taxon>
        <taxon>Atlantibacter</taxon>
    </lineage>
</organism>
<protein>
    <recommendedName>
        <fullName evidence="3">ClbS/DfsB family four-helix bundle protein</fullName>
    </recommendedName>
</protein>
<dbReference type="PANTHER" id="PTHR40658">
    <property type="match status" value="1"/>
</dbReference>
<name>H5V635_ATLHE</name>
<dbReference type="InterPro" id="IPR012550">
    <property type="entry name" value="DUF1706"/>
</dbReference>
<dbReference type="Proteomes" id="UP000010297">
    <property type="component" value="Unassembled WGS sequence"/>
</dbReference>
<gene>
    <name evidence="1" type="ORF">EH105704_15_00550</name>
</gene>
<dbReference type="SUPFAM" id="SSF109854">
    <property type="entry name" value="DinB/YfiT-like putative metalloenzymes"/>
    <property type="match status" value="1"/>
</dbReference>
<evidence type="ECO:0000313" key="1">
    <source>
        <dbReference type="EMBL" id="GAB53443.1"/>
    </source>
</evidence>
<reference evidence="1 2" key="1">
    <citation type="submission" date="2012-02" db="EMBL/GenBank/DDBJ databases">
        <title>Whole genome shotgun sequence of Escherichia hermannii NBRC 105704.</title>
        <authorList>
            <person name="Yoshida I."/>
            <person name="Hosoyama A."/>
            <person name="Tsuchikane K."/>
            <person name="Katsumata H."/>
            <person name="Yamazaki S."/>
            <person name="Fujita N."/>
        </authorList>
    </citation>
    <scope>NUCLEOTIDE SEQUENCE [LARGE SCALE GENOMIC DNA]</scope>
    <source>
        <strain evidence="1 2">NBRC 105704</strain>
    </source>
</reference>
<dbReference type="GeneID" id="92827391"/>
<dbReference type="PIRSF" id="PIRSF031551">
    <property type="entry name" value="DUF1706"/>
    <property type="match status" value="1"/>
</dbReference>
<evidence type="ECO:0000313" key="2">
    <source>
        <dbReference type="Proteomes" id="UP000010297"/>
    </source>
</evidence>
<evidence type="ECO:0008006" key="3">
    <source>
        <dbReference type="Google" id="ProtNLM"/>
    </source>
</evidence>
<comment type="caution">
    <text evidence="1">The sequence shown here is derived from an EMBL/GenBank/DDBJ whole genome shotgun (WGS) entry which is preliminary data.</text>
</comment>
<accession>H5V635</accession>
<dbReference type="EMBL" id="BAFF01000015">
    <property type="protein sequence ID" value="GAB53443.1"/>
    <property type="molecule type" value="Genomic_DNA"/>
</dbReference>
<sequence length="172" mass="19703">MSVPMDKQQLLAAMTKNWEALQKKLARIPPEQAFTPLLEGHAKSTQMSVADLVSYLIGWGEQVLYWHQQERAGATPDFPATGYQWNELGKLAQKYYADYAHITSWPALLERHTQTHQKLIALVESYSNEALYSVPWYNTWTRGRMIQFNTASPYKNAATRLNGILKTQRVTS</sequence>
<dbReference type="InterPro" id="IPR034660">
    <property type="entry name" value="DinB/YfiT-like"/>
</dbReference>
<dbReference type="RefSeq" id="WP_002437753.1">
    <property type="nucleotide sequence ID" value="NZ_BAFF01000015.1"/>
</dbReference>
<dbReference type="PANTHER" id="PTHR40658:SF3">
    <property type="entry name" value="CLBS_DFSB FAMILY FOUR-HELIX BUNDLE PROTEIN"/>
    <property type="match status" value="1"/>
</dbReference>
<proteinExistence type="predicted"/>
<dbReference type="Pfam" id="PF08020">
    <property type="entry name" value="DUF1706"/>
    <property type="match status" value="1"/>
</dbReference>
<dbReference type="Gene3D" id="1.20.120.450">
    <property type="entry name" value="dinb family like domain"/>
    <property type="match status" value="1"/>
</dbReference>
<dbReference type="AlphaFoldDB" id="H5V635"/>